<dbReference type="EMBL" id="AKWZ02000010">
    <property type="protein sequence ID" value="EPG73118.1"/>
    <property type="molecule type" value="Genomic_DNA"/>
</dbReference>
<sequence>MIVGIDSDRGFFLLLQHRQIQFLVFTCREFNYGMRAVPLRIGRFSIRNEYWVRAISIPELGNFFLGAKQFKMEIVRNSENSPLCLRSKPQVSFALFSGKEPYGLAFIEEYCRSGRVFLKFVRKIKLLLTIVRKKRETGVVSVFFLELFLLLI</sequence>
<reference evidence="1" key="1">
    <citation type="submission" date="2013-04" db="EMBL/GenBank/DDBJ databases">
        <authorList>
            <person name="Harkins D.M."/>
            <person name="Durkin A.S."/>
            <person name="Selengut J.D."/>
            <person name="Sanka R."/>
            <person name="DePew J."/>
            <person name="Purushe J."/>
            <person name="Ahmed A."/>
            <person name="van der Linden H."/>
            <person name="Goris M.G.A."/>
            <person name="Hartskeerl R.A."/>
            <person name="Vinetz J.M."/>
            <person name="Sutton G.G."/>
            <person name="Nelson W.C."/>
            <person name="Fouts D.E."/>
        </authorList>
    </citation>
    <scope>NUCLEOTIDE SEQUENCE [LARGE SCALE GENOMIC DNA]</scope>
    <source>
        <strain evidence="1">BUT 6</strain>
    </source>
</reference>
<comment type="caution">
    <text evidence="1">The sequence shown here is derived from an EMBL/GenBank/DDBJ whole genome shotgun (WGS) entry which is preliminary data.</text>
</comment>
<evidence type="ECO:0000313" key="1">
    <source>
        <dbReference type="EMBL" id="EPG73118.1"/>
    </source>
</evidence>
<protein>
    <submittedName>
        <fullName evidence="1">Uncharacterized protein</fullName>
    </submittedName>
</protein>
<accession>S3UV47</accession>
<dbReference type="STRING" id="1193011.LEP1GSC058_4072"/>
<dbReference type="AlphaFoldDB" id="S3UV47"/>
<keyword evidence="2" id="KW-1185">Reference proteome</keyword>
<name>S3UV47_9LEPT</name>
<proteinExistence type="predicted"/>
<dbReference type="Proteomes" id="UP000014540">
    <property type="component" value="Unassembled WGS sequence"/>
</dbReference>
<evidence type="ECO:0000313" key="2">
    <source>
        <dbReference type="Proteomes" id="UP000014540"/>
    </source>
</evidence>
<gene>
    <name evidence="1" type="ORF">LEP1GSC058_4072</name>
</gene>
<organism evidence="1 2">
    <name type="scientific">Leptospira fainei serovar Hurstbridge str. BUT 6</name>
    <dbReference type="NCBI Taxonomy" id="1193011"/>
    <lineage>
        <taxon>Bacteria</taxon>
        <taxon>Pseudomonadati</taxon>
        <taxon>Spirochaetota</taxon>
        <taxon>Spirochaetia</taxon>
        <taxon>Leptospirales</taxon>
        <taxon>Leptospiraceae</taxon>
        <taxon>Leptospira</taxon>
    </lineage>
</organism>